<dbReference type="PANTHER" id="PTHR23090">
    <property type="entry name" value="NH 3 /GLUTAMINE-DEPENDENT NAD + SYNTHETASE"/>
    <property type="match status" value="1"/>
</dbReference>
<dbReference type="HAMAP" id="MF_02090">
    <property type="entry name" value="NadE_glutamine_dep"/>
    <property type="match status" value="1"/>
</dbReference>
<dbReference type="CDD" id="cd00553">
    <property type="entry name" value="NAD_synthase"/>
    <property type="match status" value="1"/>
</dbReference>
<comment type="similarity">
    <text evidence="2 11">In the C-terminal section; belongs to the NAD synthetase family.</text>
</comment>
<comment type="catalytic activity">
    <reaction evidence="10 11">
        <text>deamido-NAD(+) + L-glutamine + ATP + H2O = L-glutamate + AMP + diphosphate + NAD(+) + H(+)</text>
        <dbReference type="Rhea" id="RHEA:24384"/>
        <dbReference type="ChEBI" id="CHEBI:15377"/>
        <dbReference type="ChEBI" id="CHEBI:15378"/>
        <dbReference type="ChEBI" id="CHEBI:29985"/>
        <dbReference type="ChEBI" id="CHEBI:30616"/>
        <dbReference type="ChEBI" id="CHEBI:33019"/>
        <dbReference type="ChEBI" id="CHEBI:57540"/>
        <dbReference type="ChEBI" id="CHEBI:58359"/>
        <dbReference type="ChEBI" id="CHEBI:58437"/>
        <dbReference type="ChEBI" id="CHEBI:456215"/>
        <dbReference type="EC" id="6.3.5.1"/>
    </reaction>
</comment>
<dbReference type="SUPFAM" id="SSF56317">
    <property type="entry name" value="Carbon-nitrogen hydrolase"/>
    <property type="match status" value="1"/>
</dbReference>
<dbReference type="EC" id="6.3.5.1" evidence="3 11"/>
<dbReference type="InterPro" id="IPR022310">
    <property type="entry name" value="NAD/GMP_synthase"/>
</dbReference>
<evidence type="ECO:0000313" key="14">
    <source>
        <dbReference type="EMBL" id="RLU27000.1"/>
    </source>
</evidence>
<evidence type="ECO:0000256" key="10">
    <source>
        <dbReference type="ARBA" id="ARBA00052340"/>
    </source>
</evidence>
<dbReference type="SUPFAM" id="SSF52402">
    <property type="entry name" value="Adenine nucleotide alpha hydrolases-like"/>
    <property type="match status" value="1"/>
</dbReference>
<feature type="compositionally biased region" description="Basic and acidic residues" evidence="12">
    <location>
        <begin position="674"/>
        <end position="689"/>
    </location>
</feature>
<dbReference type="CDD" id="cd07570">
    <property type="entry name" value="GAT_Gln-NAD-synth"/>
    <property type="match status" value="1"/>
</dbReference>
<evidence type="ECO:0000256" key="4">
    <source>
        <dbReference type="ARBA" id="ARBA00017309"/>
    </source>
</evidence>
<organism evidence="14 15">
    <name type="scientific">Ooceraea biroi</name>
    <name type="common">Clonal raider ant</name>
    <name type="synonym">Cerapachys biroi</name>
    <dbReference type="NCBI Taxonomy" id="2015173"/>
    <lineage>
        <taxon>Eukaryota</taxon>
        <taxon>Metazoa</taxon>
        <taxon>Ecdysozoa</taxon>
        <taxon>Arthropoda</taxon>
        <taxon>Hexapoda</taxon>
        <taxon>Insecta</taxon>
        <taxon>Pterygota</taxon>
        <taxon>Neoptera</taxon>
        <taxon>Endopterygota</taxon>
        <taxon>Hymenoptera</taxon>
        <taxon>Apocrita</taxon>
        <taxon>Aculeata</taxon>
        <taxon>Formicoidea</taxon>
        <taxon>Formicidae</taxon>
        <taxon>Dorylinae</taxon>
        <taxon>Ooceraea</taxon>
    </lineage>
</organism>
<proteinExistence type="inferred from homology"/>
<evidence type="ECO:0000313" key="15">
    <source>
        <dbReference type="Proteomes" id="UP000279307"/>
    </source>
</evidence>
<dbReference type="Gene3D" id="3.40.50.620">
    <property type="entry name" value="HUPs"/>
    <property type="match status" value="1"/>
</dbReference>
<dbReference type="UniPathway" id="UPA00253">
    <property type="reaction ID" value="UER00334"/>
</dbReference>
<dbReference type="PIRSF" id="PIRSF006630">
    <property type="entry name" value="NADS_GAT"/>
    <property type="match status" value="1"/>
</dbReference>
<name>A0A3L8E2N5_OOCBI</name>
<evidence type="ECO:0000256" key="7">
    <source>
        <dbReference type="ARBA" id="ARBA00022840"/>
    </source>
</evidence>
<reference evidence="14 15" key="1">
    <citation type="journal article" date="2018" name="Genome Res.">
        <title>The genomic architecture and molecular evolution of ant odorant receptors.</title>
        <authorList>
            <person name="McKenzie S.K."/>
            <person name="Kronauer D.J.C."/>
        </authorList>
    </citation>
    <scope>NUCLEOTIDE SEQUENCE [LARGE SCALE GENOMIC DNA]</scope>
    <source>
        <strain evidence="14">Clonal line C1</strain>
    </source>
</reference>
<keyword evidence="8 11" id="KW-0520">NAD</keyword>
<dbReference type="Proteomes" id="UP000279307">
    <property type="component" value="Chromosome 1"/>
</dbReference>
<comment type="caution">
    <text evidence="14">The sequence shown here is derived from an EMBL/GenBank/DDBJ whole genome shotgun (WGS) entry which is preliminary data.</text>
</comment>
<evidence type="ECO:0000256" key="6">
    <source>
        <dbReference type="ARBA" id="ARBA00022741"/>
    </source>
</evidence>
<dbReference type="PROSITE" id="PS50263">
    <property type="entry name" value="CN_HYDROLASE"/>
    <property type="match status" value="1"/>
</dbReference>
<evidence type="ECO:0000256" key="5">
    <source>
        <dbReference type="ARBA" id="ARBA00022598"/>
    </source>
</evidence>
<dbReference type="Pfam" id="PF02540">
    <property type="entry name" value="NAD_synthase"/>
    <property type="match status" value="1"/>
</dbReference>
<dbReference type="GO" id="GO:0009435">
    <property type="term" value="P:NAD+ biosynthetic process"/>
    <property type="evidence" value="ECO:0007669"/>
    <property type="project" value="UniProtKB-UniRule"/>
</dbReference>
<dbReference type="InterPro" id="IPR003010">
    <property type="entry name" value="C-N_Hydrolase"/>
</dbReference>
<dbReference type="InterPro" id="IPR036526">
    <property type="entry name" value="C-N_Hydrolase_sf"/>
</dbReference>
<dbReference type="InterPro" id="IPR014445">
    <property type="entry name" value="Gln-dep_NAD_synthase"/>
</dbReference>
<comment type="pathway">
    <text evidence="1 11">Cofactor biosynthesis; NAD(+) biosynthesis; NAD(+) from deamido-NAD(+) (L-Gln route): step 1/1.</text>
</comment>
<keyword evidence="7 11" id="KW-0067">ATP-binding</keyword>
<sequence length="707" mass="80002">MGRTVTVAVCTLNQWAMDFDGNTRRILQSIQEAKDAGATYRSGPELEICGYSCEDHFYESDTLLHSWEVLANLLRSSVCEDMLIDVGMPVMHKNVTYNCRVAFLNRRILLIRPKMRLCEDGNYRESRWFSPWTKERTVEDYFLPRMISQITSQNVVPFGDAVIATRDTCIGFEICEELWHPASNHIPMSLDGVEIIANGSGSYFELRKAYVTVDLVKSATFKAGGCYMFSNLRGCDGGRLYFNGGSSITLNGNILNRGRQFALEDVEVTIATFDLEDIRNYRNGIRSRSHAAAATPSYPRVKVDFALTPENLISNPPDRPLDGPQDIYEDDDGHSRLVYHIPEEEIAMAPACWLWDYLRKCMSCLDTQVLADIRKIVGDCEYTPVDPKQLCNTILFTCYMGTENSSAETKARAAELASQIGSYHHSIVIDTAISAILGIFQQVTKLTPRFRIQGGSPRENLALQNVQARLRMVIAYLFAQLMLWVKGRPGGLLVLGSGNVDEALRGYLTKYDCSSADINPIGGIAKNDLKKFLLYFRRKHGISSLDGILDAPPTAELEPLQAGQLAQLDEVDMGMTYNELSIFGRLRKQNCAGPFTMFCRLVHMWDHCTPKEVADKVKHFYRCYAIHRHKMTILTPSCHAETYSPDDNRFDHRPFLYNHTWKWQFAAIDEQVKRLSSEEKSSRPHKDAPKVPAKPRYMPFSSVISSE</sequence>
<feature type="domain" description="CN hydrolase" evidence="13">
    <location>
        <begin position="5"/>
        <end position="275"/>
    </location>
</feature>
<dbReference type="Pfam" id="PF00795">
    <property type="entry name" value="CN_hydrolase"/>
    <property type="match status" value="1"/>
</dbReference>
<evidence type="ECO:0000256" key="9">
    <source>
        <dbReference type="ARBA" id="ARBA00030681"/>
    </source>
</evidence>
<accession>A0A3L8E2N5</accession>
<feature type="region of interest" description="Disordered" evidence="12">
    <location>
        <begin position="674"/>
        <end position="707"/>
    </location>
</feature>
<evidence type="ECO:0000256" key="11">
    <source>
        <dbReference type="PIRNR" id="PIRNR006630"/>
    </source>
</evidence>
<dbReference type="PANTHER" id="PTHR23090:SF9">
    <property type="entry name" value="GLUTAMINE-DEPENDENT NAD(+) SYNTHETASE"/>
    <property type="match status" value="1"/>
</dbReference>
<dbReference type="EMBL" id="QOIP01000001">
    <property type="protein sequence ID" value="RLU27000.1"/>
    <property type="molecule type" value="Genomic_DNA"/>
</dbReference>
<dbReference type="FunFam" id="3.60.110.10:FF:000003">
    <property type="entry name" value="Glutamine-dependent NAD(+) synthetase"/>
    <property type="match status" value="1"/>
</dbReference>
<evidence type="ECO:0000256" key="1">
    <source>
        <dbReference type="ARBA" id="ARBA00005188"/>
    </source>
</evidence>
<keyword evidence="6 11" id="KW-0547">Nucleotide-binding</keyword>
<dbReference type="AlphaFoldDB" id="A0A3L8E2N5"/>
<keyword evidence="5 11" id="KW-0436">Ligase</keyword>
<dbReference type="InterPro" id="IPR003694">
    <property type="entry name" value="NAD_synthase"/>
</dbReference>
<evidence type="ECO:0000256" key="3">
    <source>
        <dbReference type="ARBA" id="ARBA00012743"/>
    </source>
</evidence>
<evidence type="ECO:0000256" key="12">
    <source>
        <dbReference type="SAM" id="MobiDB-lite"/>
    </source>
</evidence>
<dbReference type="GO" id="GO:0005737">
    <property type="term" value="C:cytoplasm"/>
    <property type="evidence" value="ECO:0007669"/>
    <property type="project" value="InterPro"/>
</dbReference>
<dbReference type="GO" id="GO:0003952">
    <property type="term" value="F:NAD+ synthase (glutamine-hydrolyzing) activity"/>
    <property type="evidence" value="ECO:0007669"/>
    <property type="project" value="UniProtKB-UniRule"/>
</dbReference>
<dbReference type="NCBIfam" id="TIGR00552">
    <property type="entry name" value="nadE"/>
    <property type="match status" value="1"/>
</dbReference>
<protein>
    <recommendedName>
        <fullName evidence="4 11">Glutamine-dependent NAD(+) synthetase</fullName>
        <ecNumber evidence="3 11">6.3.5.1</ecNumber>
    </recommendedName>
    <alternativeName>
        <fullName evidence="9 11">NAD(+) synthase [glutamine-hydrolyzing]</fullName>
    </alternativeName>
</protein>
<dbReference type="GO" id="GO:0005524">
    <property type="term" value="F:ATP binding"/>
    <property type="evidence" value="ECO:0007669"/>
    <property type="project" value="UniProtKB-UniRule"/>
</dbReference>
<dbReference type="FunFam" id="3.40.50.620:FF:000036">
    <property type="entry name" value="Glutamine-dependent NAD(+) synthetase"/>
    <property type="match status" value="1"/>
</dbReference>
<gene>
    <name evidence="14" type="ORF">DMN91_000799</name>
</gene>
<evidence type="ECO:0000256" key="2">
    <source>
        <dbReference type="ARBA" id="ARBA00007145"/>
    </source>
</evidence>
<dbReference type="GO" id="GO:0004359">
    <property type="term" value="F:glutaminase activity"/>
    <property type="evidence" value="ECO:0007669"/>
    <property type="project" value="InterPro"/>
</dbReference>
<dbReference type="Gene3D" id="3.60.110.10">
    <property type="entry name" value="Carbon-nitrogen hydrolase"/>
    <property type="match status" value="1"/>
</dbReference>
<evidence type="ECO:0000259" key="13">
    <source>
        <dbReference type="PROSITE" id="PS50263"/>
    </source>
</evidence>
<dbReference type="InterPro" id="IPR014729">
    <property type="entry name" value="Rossmann-like_a/b/a_fold"/>
</dbReference>
<evidence type="ECO:0000256" key="8">
    <source>
        <dbReference type="ARBA" id="ARBA00023027"/>
    </source>
</evidence>